<feature type="domain" description="LXG" evidence="3">
    <location>
        <begin position="1"/>
        <end position="233"/>
    </location>
</feature>
<keyword evidence="2" id="KW-0175">Coiled coil</keyword>
<accession>A0A268NY64</accession>
<comment type="caution">
    <text evidence="4">The sequence shown here is derived from an EMBL/GenBank/DDBJ whole genome shotgun (WGS) entry which is preliminary data.</text>
</comment>
<evidence type="ECO:0000256" key="1">
    <source>
        <dbReference type="ARBA" id="ARBA00034117"/>
    </source>
</evidence>
<dbReference type="InterPro" id="IPR006829">
    <property type="entry name" value="LXG_dom"/>
</dbReference>
<organism evidence="4 5">
    <name type="scientific">Shouchella clausii</name>
    <name type="common">Alkalihalobacillus clausii</name>
    <dbReference type="NCBI Taxonomy" id="79880"/>
    <lineage>
        <taxon>Bacteria</taxon>
        <taxon>Bacillati</taxon>
        <taxon>Bacillota</taxon>
        <taxon>Bacilli</taxon>
        <taxon>Bacillales</taxon>
        <taxon>Bacillaceae</taxon>
        <taxon>Shouchella</taxon>
    </lineage>
</organism>
<evidence type="ECO:0000259" key="3">
    <source>
        <dbReference type="PROSITE" id="PS51756"/>
    </source>
</evidence>
<comment type="similarity">
    <text evidence="1">In the N-terminal section; belongs to the LXG family.</text>
</comment>
<dbReference type="Pfam" id="PF04740">
    <property type="entry name" value="LXG"/>
    <property type="match status" value="1"/>
</dbReference>
<dbReference type="AlphaFoldDB" id="A0A268NY64"/>
<dbReference type="PROSITE" id="PS51756">
    <property type="entry name" value="LXG"/>
    <property type="match status" value="1"/>
</dbReference>
<evidence type="ECO:0000313" key="4">
    <source>
        <dbReference type="EMBL" id="PAE88456.1"/>
    </source>
</evidence>
<protein>
    <recommendedName>
        <fullName evidence="3">LXG domain-containing protein</fullName>
    </recommendedName>
</protein>
<evidence type="ECO:0000313" key="5">
    <source>
        <dbReference type="Proteomes" id="UP000216207"/>
    </source>
</evidence>
<dbReference type="RefSeq" id="WP_095326725.1">
    <property type="nucleotide sequence ID" value="NZ_NPCC01000015.1"/>
</dbReference>
<gene>
    <name evidence="4" type="ORF">CHH72_12500</name>
</gene>
<dbReference type="EMBL" id="NPCC01000015">
    <property type="protein sequence ID" value="PAE88456.1"/>
    <property type="molecule type" value="Genomic_DNA"/>
</dbReference>
<reference evidence="4 5" key="1">
    <citation type="submission" date="2017-07" db="EMBL/GenBank/DDBJ databases">
        <title>Isolation and whole genome analysis of endospore-forming bacteria from heroin.</title>
        <authorList>
            <person name="Kalinowski J."/>
            <person name="Ahrens B."/>
            <person name="Al-Dilaimi A."/>
            <person name="Winkler A."/>
            <person name="Wibberg D."/>
            <person name="Schleenbecker U."/>
            <person name="Ruckert C."/>
            <person name="Wolfel R."/>
            <person name="Grass G."/>
        </authorList>
    </citation>
    <scope>NUCLEOTIDE SEQUENCE [LARGE SCALE GENOMIC DNA]</scope>
    <source>
        <strain evidence="4 5">7539</strain>
    </source>
</reference>
<evidence type="ECO:0000256" key="2">
    <source>
        <dbReference type="SAM" id="Coils"/>
    </source>
</evidence>
<name>A0A268NY64_SHOCL</name>
<sequence>MKVLDVQEVINGIDKLVDAKKEDIAQLEAVESSIRKIHNLHSLQGEGGEAIKNHFSQLHLPALRFFVTYLEQYIEQLGKMKNNLLNFEASNALLRQDFLTETIPNGINRIKQNAEASTEAINSACASIQDLVHTGTFTMDGMQSWADMLKQHAQDTADRLEELDAENINLANEAEATLTELMQSTEKVINWTTGGPIASPAVQEEIDRYFKENDVYYNMWLEAMELASIEDPTLMGIIADWFSTAGTFYKGMDVAKGIGALAVIVSGRLKFEKAGNGIFRVKNHQDWVKKNGVYNSKLAAGLNSIMRKFGNKNSPIKLFRELGRLNNQPTNILRKLVNVDPSHSSVAFTKLFRKNASGVAIDDAKAKQYVAKPDLKATAKEAKKTFVNTFKRVPYVGTIVSAGSNIMEAFKDENKEKSAAEKTGRVAAGFAMDAGVAGLTAGGAAIGSMILPGPGTVIGGAVGATVGIIGSIALDEKVKDLGEKVGKQIDKGVDKIKETASKVADNIGDTVNSAKKFVTSWFK</sequence>
<dbReference type="Proteomes" id="UP000216207">
    <property type="component" value="Unassembled WGS sequence"/>
</dbReference>
<proteinExistence type="inferred from homology"/>
<feature type="coiled-coil region" evidence="2">
    <location>
        <begin position="146"/>
        <end position="180"/>
    </location>
</feature>